<name>A0AAF0IYS9_9BASI</name>
<sequence>MSDKPEFTLRGHEAGVLGVCMDHHWIVTASRDTTLRVWHRNTGELANIYRGHNASVNTCHINEGRIASAAADGSVHIWDPSTGETLQELTGISNGVATVFLSHDVCFTGSSDKAVRIWQWRTGQCICQFQAHHQLVRTLTYDPRKYLLVTGGWDRMTRIWHLASLLDPAQPFYNQSAPHLLLENGMHHGRIFHVSMDATRVLAACEDKSVWITDYMNPDLCAPHLYY</sequence>
<evidence type="ECO:0000256" key="2">
    <source>
        <dbReference type="ARBA" id="ARBA00022574"/>
    </source>
</evidence>
<dbReference type="PANTHER" id="PTHR19849:SF0">
    <property type="entry name" value="PHOSPHOLIPASE A-2-ACTIVATING PROTEIN"/>
    <property type="match status" value="1"/>
</dbReference>
<dbReference type="GO" id="GO:0005634">
    <property type="term" value="C:nucleus"/>
    <property type="evidence" value="ECO:0007669"/>
    <property type="project" value="TreeGrafter"/>
</dbReference>
<dbReference type="Gene3D" id="2.130.10.10">
    <property type="entry name" value="YVTN repeat-like/Quinoprotein amine dehydrogenase"/>
    <property type="match status" value="1"/>
</dbReference>
<keyword evidence="2 4" id="KW-0853">WD repeat</keyword>
<evidence type="ECO:0000313" key="5">
    <source>
        <dbReference type="EMBL" id="WFD23181.1"/>
    </source>
</evidence>
<dbReference type="GO" id="GO:0043130">
    <property type="term" value="F:ubiquitin binding"/>
    <property type="evidence" value="ECO:0007669"/>
    <property type="project" value="TreeGrafter"/>
</dbReference>
<dbReference type="InterPro" id="IPR020472">
    <property type="entry name" value="WD40_PAC1"/>
</dbReference>
<feature type="repeat" description="WD" evidence="4">
    <location>
        <begin position="9"/>
        <end position="48"/>
    </location>
</feature>
<dbReference type="InterPro" id="IPR015943">
    <property type="entry name" value="WD40/YVTN_repeat-like_dom_sf"/>
</dbReference>
<organism evidence="5 6">
    <name type="scientific">Malassezia equina</name>
    <dbReference type="NCBI Taxonomy" id="1381935"/>
    <lineage>
        <taxon>Eukaryota</taxon>
        <taxon>Fungi</taxon>
        <taxon>Dikarya</taxon>
        <taxon>Basidiomycota</taxon>
        <taxon>Ustilaginomycotina</taxon>
        <taxon>Malasseziomycetes</taxon>
        <taxon>Malasseziales</taxon>
        <taxon>Malasseziaceae</taxon>
        <taxon>Malassezia</taxon>
    </lineage>
</organism>
<dbReference type="GO" id="GO:0010992">
    <property type="term" value="P:ubiquitin recycling"/>
    <property type="evidence" value="ECO:0007669"/>
    <property type="project" value="TreeGrafter"/>
</dbReference>
<dbReference type="Proteomes" id="UP001214415">
    <property type="component" value="Chromosome 3"/>
</dbReference>
<dbReference type="GO" id="GO:0005737">
    <property type="term" value="C:cytoplasm"/>
    <property type="evidence" value="ECO:0007669"/>
    <property type="project" value="TreeGrafter"/>
</dbReference>
<gene>
    <name evidence="5" type="ORF">MEQU1_001869</name>
</gene>
<dbReference type="SMART" id="SM00320">
    <property type="entry name" value="WD40"/>
    <property type="match status" value="5"/>
</dbReference>
<proteinExistence type="predicted"/>
<dbReference type="PRINTS" id="PR00320">
    <property type="entry name" value="GPROTEINBRPT"/>
</dbReference>
<keyword evidence="3" id="KW-0677">Repeat</keyword>
<feature type="repeat" description="WD" evidence="4">
    <location>
        <begin position="49"/>
        <end position="88"/>
    </location>
</feature>
<dbReference type="InterPro" id="IPR001680">
    <property type="entry name" value="WD40_rpt"/>
</dbReference>
<dbReference type="PROSITE" id="PS50294">
    <property type="entry name" value="WD_REPEATS_REGION"/>
    <property type="match status" value="2"/>
</dbReference>
<reference evidence="5" key="1">
    <citation type="submission" date="2023-03" db="EMBL/GenBank/DDBJ databases">
        <title>Mating type loci evolution in Malassezia.</title>
        <authorList>
            <person name="Coelho M.A."/>
        </authorList>
    </citation>
    <scope>NUCLEOTIDE SEQUENCE</scope>
    <source>
        <strain evidence="5">CBS 12830</strain>
    </source>
</reference>
<evidence type="ECO:0000256" key="3">
    <source>
        <dbReference type="ARBA" id="ARBA00022737"/>
    </source>
</evidence>
<dbReference type="InterPro" id="IPR036322">
    <property type="entry name" value="WD40_repeat_dom_sf"/>
</dbReference>
<accession>A0AAF0IYS9</accession>
<dbReference type="Pfam" id="PF00400">
    <property type="entry name" value="WD40"/>
    <property type="match status" value="4"/>
</dbReference>
<evidence type="ECO:0008006" key="7">
    <source>
        <dbReference type="Google" id="ProtNLM"/>
    </source>
</evidence>
<keyword evidence="1" id="KW-0963">Cytoplasm</keyword>
<evidence type="ECO:0000313" key="6">
    <source>
        <dbReference type="Proteomes" id="UP001214415"/>
    </source>
</evidence>
<evidence type="ECO:0000256" key="4">
    <source>
        <dbReference type="PROSITE-ProRule" id="PRU00221"/>
    </source>
</evidence>
<dbReference type="AlphaFoldDB" id="A0AAF0IYS9"/>
<feature type="repeat" description="WD" evidence="4">
    <location>
        <begin position="129"/>
        <end position="164"/>
    </location>
</feature>
<keyword evidence="6" id="KW-1185">Reference proteome</keyword>
<evidence type="ECO:0000256" key="1">
    <source>
        <dbReference type="ARBA" id="ARBA00022490"/>
    </source>
</evidence>
<dbReference type="PROSITE" id="PS50082">
    <property type="entry name" value="WD_REPEATS_2"/>
    <property type="match status" value="3"/>
</dbReference>
<protein>
    <recommendedName>
        <fullName evidence="7">WD40 repeat-like protein</fullName>
    </recommendedName>
</protein>
<dbReference type="PANTHER" id="PTHR19849">
    <property type="entry name" value="PHOSPHOLIPASE A-2-ACTIVATING PROTEIN"/>
    <property type="match status" value="1"/>
</dbReference>
<dbReference type="SUPFAM" id="SSF50978">
    <property type="entry name" value="WD40 repeat-like"/>
    <property type="match status" value="1"/>
</dbReference>
<dbReference type="EMBL" id="CP119902">
    <property type="protein sequence ID" value="WFD23181.1"/>
    <property type="molecule type" value="Genomic_DNA"/>
</dbReference>
<dbReference type="GO" id="GO:0043161">
    <property type="term" value="P:proteasome-mediated ubiquitin-dependent protein catabolic process"/>
    <property type="evidence" value="ECO:0007669"/>
    <property type="project" value="TreeGrafter"/>
</dbReference>